<evidence type="ECO:0000313" key="3">
    <source>
        <dbReference type="Proteomes" id="UP000054166"/>
    </source>
</evidence>
<keyword evidence="3" id="KW-1185">Reference proteome</keyword>
<gene>
    <name evidence="2" type="ORF">PILCRDRAFT_813913</name>
</gene>
<feature type="region of interest" description="Disordered" evidence="1">
    <location>
        <begin position="1"/>
        <end position="24"/>
    </location>
</feature>
<proteinExistence type="predicted"/>
<organism evidence="2 3">
    <name type="scientific">Piloderma croceum (strain F 1598)</name>
    <dbReference type="NCBI Taxonomy" id="765440"/>
    <lineage>
        <taxon>Eukaryota</taxon>
        <taxon>Fungi</taxon>
        <taxon>Dikarya</taxon>
        <taxon>Basidiomycota</taxon>
        <taxon>Agaricomycotina</taxon>
        <taxon>Agaricomycetes</taxon>
        <taxon>Agaricomycetidae</taxon>
        <taxon>Atheliales</taxon>
        <taxon>Atheliaceae</taxon>
        <taxon>Piloderma</taxon>
    </lineage>
</organism>
<reference evidence="2 3" key="1">
    <citation type="submission" date="2014-04" db="EMBL/GenBank/DDBJ databases">
        <authorList>
            <consortium name="DOE Joint Genome Institute"/>
            <person name="Kuo A."/>
            <person name="Tarkka M."/>
            <person name="Buscot F."/>
            <person name="Kohler A."/>
            <person name="Nagy L.G."/>
            <person name="Floudas D."/>
            <person name="Copeland A."/>
            <person name="Barry K.W."/>
            <person name="Cichocki N."/>
            <person name="Veneault-Fourrey C."/>
            <person name="LaButti K."/>
            <person name="Lindquist E.A."/>
            <person name="Lipzen A."/>
            <person name="Lundell T."/>
            <person name="Morin E."/>
            <person name="Murat C."/>
            <person name="Sun H."/>
            <person name="Tunlid A."/>
            <person name="Henrissat B."/>
            <person name="Grigoriev I.V."/>
            <person name="Hibbett D.S."/>
            <person name="Martin F."/>
            <person name="Nordberg H.P."/>
            <person name="Cantor M.N."/>
            <person name="Hua S.X."/>
        </authorList>
    </citation>
    <scope>NUCLEOTIDE SEQUENCE [LARGE SCALE GENOMIC DNA]</scope>
    <source>
        <strain evidence="2 3">F 1598</strain>
    </source>
</reference>
<name>A0A0C3GE48_PILCF</name>
<evidence type="ECO:0000313" key="2">
    <source>
        <dbReference type="EMBL" id="KIM88911.1"/>
    </source>
</evidence>
<dbReference type="HOGENOM" id="CLU_2723062_0_0_1"/>
<evidence type="ECO:0000256" key="1">
    <source>
        <dbReference type="SAM" id="MobiDB-lite"/>
    </source>
</evidence>
<dbReference type="Proteomes" id="UP000054166">
    <property type="component" value="Unassembled WGS sequence"/>
</dbReference>
<protein>
    <submittedName>
        <fullName evidence="2">Uncharacterized protein</fullName>
    </submittedName>
</protein>
<accession>A0A0C3GE48</accession>
<dbReference type="AlphaFoldDB" id="A0A0C3GE48"/>
<reference evidence="3" key="2">
    <citation type="submission" date="2015-01" db="EMBL/GenBank/DDBJ databases">
        <title>Evolutionary Origins and Diversification of the Mycorrhizal Mutualists.</title>
        <authorList>
            <consortium name="DOE Joint Genome Institute"/>
            <consortium name="Mycorrhizal Genomics Consortium"/>
            <person name="Kohler A."/>
            <person name="Kuo A."/>
            <person name="Nagy L.G."/>
            <person name="Floudas D."/>
            <person name="Copeland A."/>
            <person name="Barry K.W."/>
            <person name="Cichocki N."/>
            <person name="Veneault-Fourrey C."/>
            <person name="LaButti K."/>
            <person name="Lindquist E.A."/>
            <person name="Lipzen A."/>
            <person name="Lundell T."/>
            <person name="Morin E."/>
            <person name="Murat C."/>
            <person name="Riley R."/>
            <person name="Ohm R."/>
            <person name="Sun H."/>
            <person name="Tunlid A."/>
            <person name="Henrissat B."/>
            <person name="Grigoriev I.V."/>
            <person name="Hibbett D.S."/>
            <person name="Martin F."/>
        </authorList>
    </citation>
    <scope>NUCLEOTIDE SEQUENCE [LARGE SCALE GENOMIC DNA]</scope>
    <source>
        <strain evidence="3">F 1598</strain>
    </source>
</reference>
<dbReference type="EMBL" id="KN832976">
    <property type="protein sequence ID" value="KIM88911.1"/>
    <property type="molecule type" value="Genomic_DNA"/>
</dbReference>
<dbReference type="InParanoid" id="A0A0C3GE48"/>
<sequence>MALYSHGVVATPPNPISGTGSTSQDITPTEIASWFIFEINISCGQWDLDMLCDSVAQSDVVVLMMISQSLRM</sequence>